<comment type="similarity">
    <text evidence="1">Belongs to the heat shock protein 70 family.</text>
</comment>
<dbReference type="SUPFAM" id="SSF53067">
    <property type="entry name" value="Actin-like ATPase domain"/>
    <property type="match status" value="2"/>
</dbReference>
<dbReference type="InterPro" id="IPR018181">
    <property type="entry name" value="Heat_shock_70_CS"/>
</dbReference>
<sequence>MQYHFPKIKNIDNGFLDAVGIDLGTTRCCAAVKRKNGIESIALENTGNRLLPSYVSFDEKHVKCGEIVINRMHFYAKSSVFDSKRIIGKLYKSIDADKSWQFSITHYFNRAKIGIISSDGETYKFPEEISAALLKHVKIKCEEIQGKELNETVITVPAMFDEIQNEATYAAALLAGWKEIHLLPEPVAAAFAYFIDKPIPSNSKLFLFDLGGGTLDICIFKITGEKLEIIGRSGDPYLGGRDFDNILIEYFREQLLSKYGVTVAENKKYKLMKECQEIKHNLSLRDDDK</sequence>
<name>A0A914PTC3_9BILA</name>
<keyword evidence="2" id="KW-0547">Nucleotide-binding</keyword>
<organism evidence="4 5">
    <name type="scientific">Panagrolaimus davidi</name>
    <dbReference type="NCBI Taxonomy" id="227884"/>
    <lineage>
        <taxon>Eukaryota</taxon>
        <taxon>Metazoa</taxon>
        <taxon>Ecdysozoa</taxon>
        <taxon>Nematoda</taxon>
        <taxon>Chromadorea</taxon>
        <taxon>Rhabditida</taxon>
        <taxon>Tylenchina</taxon>
        <taxon>Panagrolaimomorpha</taxon>
        <taxon>Panagrolaimoidea</taxon>
        <taxon>Panagrolaimidae</taxon>
        <taxon>Panagrolaimus</taxon>
    </lineage>
</organism>
<accession>A0A914PTC3</accession>
<evidence type="ECO:0000256" key="1">
    <source>
        <dbReference type="ARBA" id="ARBA00007381"/>
    </source>
</evidence>
<reference evidence="5" key="1">
    <citation type="submission" date="2022-11" db="UniProtKB">
        <authorList>
            <consortium name="WormBaseParasite"/>
        </authorList>
    </citation>
    <scope>IDENTIFICATION</scope>
</reference>
<dbReference type="WBParaSite" id="PDA_v2.g21440.t1">
    <property type="protein sequence ID" value="PDA_v2.g21440.t1"/>
    <property type="gene ID" value="PDA_v2.g21440"/>
</dbReference>
<dbReference type="InterPro" id="IPR013126">
    <property type="entry name" value="Hsp_70_fam"/>
</dbReference>
<evidence type="ECO:0000313" key="4">
    <source>
        <dbReference type="Proteomes" id="UP000887578"/>
    </source>
</evidence>
<keyword evidence="4" id="KW-1185">Reference proteome</keyword>
<dbReference type="GO" id="GO:0030968">
    <property type="term" value="P:endoplasmic reticulum unfolded protein response"/>
    <property type="evidence" value="ECO:0007669"/>
    <property type="project" value="TreeGrafter"/>
</dbReference>
<protein>
    <submittedName>
        <fullName evidence="5">Heat shock protein 70</fullName>
    </submittedName>
</protein>
<evidence type="ECO:0000256" key="2">
    <source>
        <dbReference type="ARBA" id="ARBA00022741"/>
    </source>
</evidence>
<dbReference type="Gene3D" id="3.90.640.10">
    <property type="entry name" value="Actin, Chain A, domain 4"/>
    <property type="match status" value="1"/>
</dbReference>
<dbReference type="PANTHER" id="PTHR45639">
    <property type="entry name" value="HSC70CB, ISOFORM G-RELATED"/>
    <property type="match status" value="1"/>
</dbReference>
<dbReference type="Pfam" id="PF00012">
    <property type="entry name" value="HSP70"/>
    <property type="match status" value="1"/>
</dbReference>
<proteinExistence type="inferred from homology"/>
<dbReference type="PANTHER" id="PTHR45639:SF34">
    <property type="entry name" value="CHAPERONE PROTEIN DNAK"/>
    <property type="match status" value="1"/>
</dbReference>
<dbReference type="GO" id="GO:0034663">
    <property type="term" value="C:endoplasmic reticulum chaperone complex"/>
    <property type="evidence" value="ECO:0007669"/>
    <property type="project" value="TreeGrafter"/>
</dbReference>
<dbReference type="GO" id="GO:0140662">
    <property type="term" value="F:ATP-dependent protein folding chaperone"/>
    <property type="evidence" value="ECO:0007669"/>
    <property type="project" value="InterPro"/>
</dbReference>
<dbReference type="AlphaFoldDB" id="A0A914PTC3"/>
<dbReference type="PRINTS" id="PR00301">
    <property type="entry name" value="HEATSHOCK70"/>
</dbReference>
<dbReference type="Gene3D" id="3.30.420.40">
    <property type="match status" value="2"/>
</dbReference>
<dbReference type="Proteomes" id="UP000887578">
    <property type="component" value="Unplaced"/>
</dbReference>
<keyword evidence="3" id="KW-0067">ATP-binding</keyword>
<evidence type="ECO:0000256" key="3">
    <source>
        <dbReference type="ARBA" id="ARBA00022840"/>
    </source>
</evidence>
<dbReference type="GO" id="GO:0005524">
    <property type="term" value="F:ATP binding"/>
    <property type="evidence" value="ECO:0007669"/>
    <property type="project" value="UniProtKB-KW"/>
</dbReference>
<dbReference type="InterPro" id="IPR043129">
    <property type="entry name" value="ATPase_NBD"/>
</dbReference>
<evidence type="ECO:0000313" key="5">
    <source>
        <dbReference type="WBParaSite" id="PDA_v2.g21440.t1"/>
    </source>
</evidence>
<dbReference type="PROSITE" id="PS00297">
    <property type="entry name" value="HSP70_1"/>
    <property type="match status" value="1"/>
</dbReference>